<feature type="binding site" evidence="12">
    <location>
        <begin position="515"/>
        <end position="516"/>
    </location>
    <ligand>
        <name>NADP(+)</name>
        <dbReference type="ChEBI" id="CHEBI:58349"/>
    </ligand>
</feature>
<feature type="domain" description="FAD-binding FR-type" evidence="14">
    <location>
        <begin position="232"/>
        <end position="444"/>
    </location>
</feature>
<dbReference type="STRING" id="267212.GCA_001063965_01671"/>
<comment type="subunit">
    <text evidence="11">Alpha(8)-beta(8). The alpha component is a flavoprotein, the beta component is a hemoprotein.</text>
</comment>
<evidence type="ECO:0000256" key="6">
    <source>
        <dbReference type="ARBA" id="ARBA00022857"/>
    </source>
</evidence>
<keyword evidence="1 11" id="KW-0813">Transport</keyword>
<comment type="catalytic activity">
    <reaction evidence="10 11">
        <text>hydrogen sulfide + 3 NADP(+) + 3 H2O = sulfite + 3 NADPH + 4 H(+)</text>
        <dbReference type="Rhea" id="RHEA:13801"/>
        <dbReference type="ChEBI" id="CHEBI:15377"/>
        <dbReference type="ChEBI" id="CHEBI:15378"/>
        <dbReference type="ChEBI" id="CHEBI:17359"/>
        <dbReference type="ChEBI" id="CHEBI:29919"/>
        <dbReference type="ChEBI" id="CHEBI:57783"/>
        <dbReference type="ChEBI" id="CHEBI:58349"/>
        <dbReference type="EC" id="1.8.1.2"/>
    </reaction>
</comment>
<dbReference type="Proteomes" id="UP000004105">
    <property type="component" value="Unassembled WGS sequence"/>
</dbReference>
<dbReference type="Gene3D" id="1.20.990.10">
    <property type="entry name" value="NADPH-cytochrome p450 Reductase, Chain A, domain 3"/>
    <property type="match status" value="1"/>
</dbReference>
<evidence type="ECO:0000256" key="3">
    <source>
        <dbReference type="ARBA" id="ARBA00022630"/>
    </source>
</evidence>
<dbReference type="RefSeq" id="WP_007342480.1">
    <property type="nucleotide sequence ID" value="NZ_GL878494.1"/>
</dbReference>
<comment type="cofactor">
    <cofactor evidence="11 12">
        <name>FAD</name>
        <dbReference type="ChEBI" id="CHEBI:57692"/>
    </cofactor>
    <text evidence="11 12">Binds 1 FAD per subunit.</text>
</comment>
<evidence type="ECO:0000313" key="15">
    <source>
        <dbReference type="EMBL" id="EGF10800.1"/>
    </source>
</evidence>
<dbReference type="PANTHER" id="PTHR19384">
    <property type="entry name" value="NITRIC OXIDE SYNTHASE-RELATED"/>
    <property type="match status" value="1"/>
</dbReference>
<accession>F2BCP6</accession>
<dbReference type="PANTHER" id="PTHR19384:SF128">
    <property type="entry name" value="NADPH OXIDOREDUCTASE A"/>
    <property type="match status" value="1"/>
</dbReference>
<feature type="binding site" evidence="12">
    <location>
        <position position="352"/>
    </location>
    <ligand>
        <name>FAD</name>
        <dbReference type="ChEBI" id="CHEBI:57692"/>
    </ligand>
</feature>
<dbReference type="InterPro" id="IPR023173">
    <property type="entry name" value="NADPH_Cyt_P450_Rdtase_alpha"/>
</dbReference>
<dbReference type="GO" id="GO:0050660">
    <property type="term" value="F:flavin adenine dinucleotide binding"/>
    <property type="evidence" value="ECO:0007669"/>
    <property type="project" value="InterPro"/>
</dbReference>
<dbReference type="Pfam" id="PF00667">
    <property type="entry name" value="FAD_binding_1"/>
    <property type="match status" value="1"/>
</dbReference>
<evidence type="ECO:0000256" key="9">
    <source>
        <dbReference type="ARBA" id="ARBA00023192"/>
    </source>
</evidence>
<dbReference type="SUPFAM" id="SSF63380">
    <property type="entry name" value="Riboflavin synthase domain-like"/>
    <property type="match status" value="1"/>
</dbReference>
<feature type="binding site" evidence="12">
    <location>
        <position position="406"/>
    </location>
    <ligand>
        <name>FAD</name>
        <dbReference type="ChEBI" id="CHEBI:57692"/>
    </ligand>
</feature>
<dbReference type="InterPro" id="IPR017938">
    <property type="entry name" value="Riboflavin_synthase-like_b-brl"/>
</dbReference>
<dbReference type="PROSITE" id="PS51384">
    <property type="entry name" value="FAD_FR"/>
    <property type="match status" value="1"/>
</dbReference>
<dbReference type="Gene3D" id="3.40.50.360">
    <property type="match status" value="1"/>
</dbReference>
<dbReference type="InterPro" id="IPR003097">
    <property type="entry name" value="CysJ-like_FAD-binding"/>
</dbReference>
<feature type="binding site" evidence="12">
    <location>
        <begin position="67"/>
        <end position="72"/>
    </location>
    <ligand>
        <name>FMN</name>
        <dbReference type="ChEBI" id="CHEBI:58210"/>
    </ligand>
</feature>
<dbReference type="Gene3D" id="3.40.50.80">
    <property type="entry name" value="Nucleotide-binding domain of ferredoxin-NADP reductase (FNR) module"/>
    <property type="match status" value="1"/>
</dbReference>
<dbReference type="CDD" id="cd06199">
    <property type="entry name" value="SiR"/>
    <property type="match status" value="1"/>
</dbReference>
<dbReference type="PRINTS" id="PR00371">
    <property type="entry name" value="FPNCR"/>
</dbReference>
<dbReference type="PROSITE" id="PS50902">
    <property type="entry name" value="FLAVODOXIN_LIKE"/>
    <property type="match status" value="1"/>
</dbReference>
<keyword evidence="4 11" id="KW-0288">FMN</keyword>
<dbReference type="GO" id="GO:0070814">
    <property type="term" value="P:hydrogen sulfide biosynthetic process"/>
    <property type="evidence" value="ECO:0007669"/>
    <property type="project" value="UniProtKB-UniPathway"/>
</dbReference>
<dbReference type="Pfam" id="PF00175">
    <property type="entry name" value="NAD_binding_1"/>
    <property type="match status" value="1"/>
</dbReference>
<name>F2BCP6_9NEIS</name>
<evidence type="ECO:0000256" key="4">
    <source>
        <dbReference type="ARBA" id="ARBA00022643"/>
    </source>
</evidence>
<dbReference type="InterPro" id="IPR001433">
    <property type="entry name" value="OxRdtase_FAD/NAD-bd"/>
</dbReference>
<feature type="binding site" evidence="12">
    <location>
        <begin position="150"/>
        <end position="159"/>
    </location>
    <ligand>
        <name>FMN</name>
        <dbReference type="ChEBI" id="CHEBI:58210"/>
    </ligand>
</feature>
<keyword evidence="7 11" id="KW-0249">Electron transport</keyword>
<dbReference type="InterPro" id="IPR039261">
    <property type="entry name" value="FNR_nucleotide-bd"/>
</dbReference>
<dbReference type="PRINTS" id="PR00369">
    <property type="entry name" value="FLAVODOXIN"/>
</dbReference>
<evidence type="ECO:0000256" key="10">
    <source>
        <dbReference type="ARBA" id="ARBA00052219"/>
    </source>
</evidence>
<feature type="binding site" evidence="12">
    <location>
        <begin position="114"/>
        <end position="117"/>
    </location>
    <ligand>
        <name>FMN</name>
        <dbReference type="ChEBI" id="CHEBI:58210"/>
    </ligand>
</feature>
<dbReference type="InterPro" id="IPR001094">
    <property type="entry name" value="Flavdoxin-like"/>
</dbReference>
<evidence type="ECO:0000256" key="8">
    <source>
        <dbReference type="ARBA" id="ARBA00023002"/>
    </source>
</evidence>
<comment type="cofactor">
    <cofactor evidence="11 12">
        <name>FMN</name>
        <dbReference type="ChEBI" id="CHEBI:58210"/>
    </cofactor>
    <text evidence="11 12">Binds 1 FMN per subunit.</text>
</comment>
<proteinExistence type="predicted"/>
<evidence type="ECO:0000256" key="11">
    <source>
        <dbReference type="PIRNR" id="PIRNR000207"/>
    </source>
</evidence>
<keyword evidence="16" id="KW-1185">Reference proteome</keyword>
<dbReference type="EC" id="1.8.1.2" evidence="11"/>
<feature type="binding site" evidence="12">
    <location>
        <begin position="382"/>
        <end position="385"/>
    </location>
    <ligand>
        <name>FAD</name>
        <dbReference type="ChEBI" id="CHEBI:57692"/>
    </ligand>
</feature>
<dbReference type="GO" id="GO:0004783">
    <property type="term" value="F:sulfite reductase (NADPH) activity"/>
    <property type="evidence" value="ECO:0007669"/>
    <property type="project" value="UniProtKB-EC"/>
</dbReference>
<dbReference type="InterPro" id="IPR029039">
    <property type="entry name" value="Flavoprotein-like_sf"/>
</dbReference>
<comment type="caution">
    <text evidence="15">The sequence shown here is derived from an EMBL/GenBank/DDBJ whole genome shotgun (WGS) entry which is preliminary data.</text>
</comment>
<evidence type="ECO:0000256" key="2">
    <source>
        <dbReference type="ARBA" id="ARBA00022605"/>
    </source>
</evidence>
<dbReference type="UniPathway" id="UPA00140">
    <property type="reaction ID" value="UER00207"/>
</dbReference>
<reference evidence="15 16" key="1">
    <citation type="submission" date="2011-02" db="EMBL/GenBank/DDBJ databases">
        <authorList>
            <person name="Muzny D."/>
            <person name="Qin X."/>
            <person name="Deng J."/>
            <person name="Jiang H."/>
            <person name="Liu Y."/>
            <person name="Qu J."/>
            <person name="Song X.-Z."/>
            <person name="Zhang L."/>
            <person name="Thornton R."/>
            <person name="Coyle M."/>
            <person name="Francisco L."/>
            <person name="Jackson L."/>
            <person name="Javaid M."/>
            <person name="Korchina V."/>
            <person name="Kovar C."/>
            <person name="Mata R."/>
            <person name="Mathew T."/>
            <person name="Ngo R."/>
            <person name="Nguyen L."/>
            <person name="Nguyen N."/>
            <person name="Okwuonu G."/>
            <person name="Ongeri F."/>
            <person name="Pham C."/>
            <person name="Simmons D."/>
            <person name="Wilczek-Boney K."/>
            <person name="Hale W."/>
            <person name="Jakkamsetti A."/>
            <person name="Pham P."/>
            <person name="Ruth R."/>
            <person name="San Lucas F."/>
            <person name="Warren J."/>
            <person name="Zhang J."/>
            <person name="Zhao Z."/>
            <person name="Zhou C."/>
            <person name="Zhu D."/>
            <person name="Lee S."/>
            <person name="Bess C."/>
            <person name="Blankenburg K."/>
            <person name="Forbes L."/>
            <person name="Fu Q."/>
            <person name="Gubbala S."/>
            <person name="Hirani K."/>
            <person name="Jayaseelan J.C."/>
            <person name="Lara F."/>
            <person name="Munidasa M."/>
            <person name="Palculict T."/>
            <person name="Patil S."/>
            <person name="Pu L.-L."/>
            <person name="Saada N."/>
            <person name="Tang L."/>
            <person name="Weissenberger G."/>
            <person name="Zhu Y."/>
            <person name="Hemphill L."/>
            <person name="Shang Y."/>
            <person name="Youmans B."/>
            <person name="Ayvaz T."/>
            <person name="Ross M."/>
            <person name="Santibanez J."/>
            <person name="Aqrawi P."/>
            <person name="Gross S."/>
            <person name="Joshi V."/>
            <person name="Fowler G."/>
            <person name="Nazareth L."/>
            <person name="Reid J."/>
            <person name="Worley K."/>
            <person name="Petrosino J."/>
            <person name="Highlander S."/>
            <person name="Gibbs R."/>
        </authorList>
    </citation>
    <scope>NUCLEOTIDE SEQUENCE [LARGE SCALE GENOMIC DNA]</scope>
    <source>
        <strain evidence="15 16">ATCC BAA-1200</strain>
    </source>
</reference>
<dbReference type="InterPro" id="IPR001709">
    <property type="entry name" value="Flavoprot_Pyr_Nucl_cyt_Rdtase"/>
</dbReference>
<dbReference type="EMBL" id="AFAY01000030">
    <property type="protein sequence ID" value="EGF10800.1"/>
    <property type="molecule type" value="Genomic_DNA"/>
</dbReference>
<comment type="function">
    <text evidence="11">Component of the sulfite reductase complex that catalyzes the 6-electron reduction of sulfite to sulfide. This is one of several activities required for the biosynthesis of L-cysteine from sulfate. The flavoprotein component catalyzes the electron flow from NADPH -&gt; FAD -&gt; FMN to the hemoprotein component.</text>
</comment>
<dbReference type="OrthoDB" id="9816402at2"/>
<keyword evidence="6 11" id="KW-0521">NADP</keyword>
<dbReference type="NCBIfam" id="TIGR01931">
    <property type="entry name" value="cysJ"/>
    <property type="match status" value="1"/>
</dbReference>
<comment type="pathway">
    <text evidence="11">Sulfur metabolism; hydrogen sulfide biosynthesis; hydrogen sulfide from sulfite (NADPH route): step 1/1.</text>
</comment>
<feature type="binding site" evidence="12">
    <location>
        <begin position="415"/>
        <end position="418"/>
    </location>
    <ligand>
        <name>FAD</name>
        <dbReference type="ChEBI" id="CHEBI:57692"/>
    </ligand>
</feature>
<dbReference type="HOGENOM" id="CLU_001570_17_7_4"/>
<feature type="domain" description="Flavodoxin-like" evidence="13">
    <location>
        <begin position="61"/>
        <end position="199"/>
    </location>
</feature>
<dbReference type="InterPro" id="IPR010199">
    <property type="entry name" value="CysJ"/>
</dbReference>
<dbReference type="Gene3D" id="2.40.30.10">
    <property type="entry name" value="Translation factors"/>
    <property type="match status" value="1"/>
</dbReference>
<organism evidence="15 16">
    <name type="scientific">Neisseria bacilliformis ATCC BAA-1200</name>
    <dbReference type="NCBI Taxonomy" id="888742"/>
    <lineage>
        <taxon>Bacteria</taxon>
        <taxon>Pseudomonadati</taxon>
        <taxon>Pseudomonadota</taxon>
        <taxon>Betaproteobacteria</taxon>
        <taxon>Neisseriales</taxon>
        <taxon>Neisseriaceae</taxon>
        <taxon>Neisseria</taxon>
    </lineage>
</organism>
<keyword evidence="3 11" id="KW-0285">Flavoprotein</keyword>
<evidence type="ECO:0000313" key="16">
    <source>
        <dbReference type="Proteomes" id="UP000004105"/>
    </source>
</evidence>
<dbReference type="InterPro" id="IPR017927">
    <property type="entry name" value="FAD-bd_FR_type"/>
</dbReference>
<gene>
    <name evidence="15" type="primary">cysJ2</name>
    <name evidence="15" type="ORF">HMPREF9123_1471</name>
</gene>
<keyword evidence="5 11" id="KW-0274">FAD</keyword>
<dbReference type="GO" id="GO:0010181">
    <property type="term" value="F:FMN binding"/>
    <property type="evidence" value="ECO:0007669"/>
    <property type="project" value="InterPro"/>
</dbReference>
<sequence length="595" mass="64059">MNPPNPLPDEIFSALSPLTPLQLAWLSGYCWAQAGGAADAPQRPSENTDPAVQAAAAPANITVLSASQTGNARAVAARLHEALLSRNLPATLVSCADYKPKNLAAERILLLVTSTQGEGEPPEEALSLFKLVNGKKAPDLGGLKFAVLGLGDSSYPKFCGAAVDFDSRLAALGGVRLLPRTDCDLEFQAEAEAWMAKIVPAVAAECKAAPAAQAAPQFSDGLSAEPSAYGKENPFPATLSVRQKITGRNSDKDVRHIELDLAGSGLQYTAGDALGVWFDNDGELVSRLLAAVSLTGDEAVDVNGENKTLRAALTHDYEISQNTPHFVKGYAELAGNAELAERAQADAAALVAEYPPVALAEHYPAQLTAEQLVSLLRLLTPRLYSIASAQDEVGDEVHLTVGVLNYESDGKPFTGAASGYLAERLPEEGQVRVFVERNPNFRLPENPDTPIIMIGCGTGIAPFRAFMQQRAADGAGGKNWLVFGNPHFTDDFLYQTEWQQFAKDGLLTKYSFAWSRDQKEKIYVQHRLQENGAQIWDWMKEGAHVYVCGDAAKMAKDVEAALLAVIAAHGGMDGDAADEYLDEMRQEKRYQRDVY</sequence>
<dbReference type="InterPro" id="IPR008254">
    <property type="entry name" value="Flavodoxin/NO_synth"/>
</dbReference>
<feature type="binding site" evidence="12">
    <location>
        <position position="557"/>
    </location>
    <ligand>
        <name>NADP(+)</name>
        <dbReference type="ChEBI" id="CHEBI:58349"/>
    </ligand>
</feature>
<dbReference type="AlphaFoldDB" id="F2BCP6"/>
<evidence type="ECO:0000256" key="1">
    <source>
        <dbReference type="ARBA" id="ARBA00022448"/>
    </source>
</evidence>
<dbReference type="GO" id="GO:0019344">
    <property type="term" value="P:cysteine biosynthetic process"/>
    <property type="evidence" value="ECO:0007669"/>
    <property type="project" value="UniProtKB-KW"/>
</dbReference>
<feature type="binding site" evidence="12">
    <location>
        <position position="595"/>
    </location>
    <ligand>
        <name>FAD</name>
        <dbReference type="ChEBI" id="CHEBI:57692"/>
    </ligand>
</feature>
<protein>
    <recommendedName>
        <fullName evidence="11">Sulfite reductase [NADPH] flavoprotein alpha-component</fullName>
        <shortName evidence="11">SiR-FP</shortName>
        <ecNumber evidence="11">1.8.1.2</ecNumber>
    </recommendedName>
</protein>
<dbReference type="SUPFAM" id="SSF52218">
    <property type="entry name" value="Flavoproteins"/>
    <property type="match status" value="1"/>
</dbReference>
<evidence type="ECO:0000259" key="14">
    <source>
        <dbReference type="PROSITE" id="PS51384"/>
    </source>
</evidence>
<keyword evidence="8 11" id="KW-0560">Oxidoreductase</keyword>
<feature type="binding site" evidence="12">
    <location>
        <begin position="521"/>
        <end position="525"/>
    </location>
    <ligand>
        <name>NADP(+)</name>
        <dbReference type="ChEBI" id="CHEBI:58349"/>
    </ligand>
</feature>
<evidence type="ECO:0000256" key="5">
    <source>
        <dbReference type="ARBA" id="ARBA00022827"/>
    </source>
</evidence>
<dbReference type="FunFam" id="3.40.50.80:FF:000001">
    <property type="entry name" value="NADPH--cytochrome P450 reductase 1"/>
    <property type="match status" value="1"/>
</dbReference>
<keyword evidence="9 11" id="KW-0198">Cysteine biosynthesis</keyword>
<evidence type="ECO:0000259" key="13">
    <source>
        <dbReference type="PROSITE" id="PS50902"/>
    </source>
</evidence>
<dbReference type="GO" id="GO:0005829">
    <property type="term" value="C:cytosol"/>
    <property type="evidence" value="ECO:0007669"/>
    <property type="project" value="TreeGrafter"/>
</dbReference>
<keyword evidence="2 11" id="KW-0028">Amino-acid biosynthesis</keyword>
<dbReference type="PIRSF" id="PIRSF000207">
    <property type="entry name" value="SiR-FP_CysJ"/>
    <property type="match status" value="1"/>
</dbReference>
<feature type="binding site" evidence="12">
    <location>
        <begin position="400"/>
        <end position="402"/>
    </location>
    <ligand>
        <name>FAD</name>
        <dbReference type="ChEBI" id="CHEBI:57692"/>
    </ligand>
</feature>
<evidence type="ECO:0000256" key="12">
    <source>
        <dbReference type="PIRSR" id="PIRSR000207-1"/>
    </source>
</evidence>
<evidence type="ECO:0000256" key="7">
    <source>
        <dbReference type="ARBA" id="ARBA00022982"/>
    </source>
</evidence>
<dbReference type="SUPFAM" id="SSF52343">
    <property type="entry name" value="Ferredoxin reductase-like, C-terminal NADP-linked domain"/>
    <property type="match status" value="1"/>
</dbReference>
<dbReference type="Pfam" id="PF00258">
    <property type="entry name" value="Flavodoxin_1"/>
    <property type="match status" value="1"/>
</dbReference>